<protein>
    <submittedName>
        <fullName evidence="2">Str. FM013</fullName>
    </submittedName>
</protein>
<sequence length="379" mass="43030">MAAKGSSVLKRSTSDRMKISSLLNEQTLPCPQNVLASPHKLRQGHGSVRFLAVNNSTSSVHEDGKFTPPIDVEEPSSASFQGRERCVASQDESAATSEDTWPASGRRRDATAITGDKNPGARSKRRRGANEALEIERHLVDIPKLETTQSVVVTPPVHPSQKRGYTKEETHFIWYYHVVLLEKWEDIHKSFNDNFTSRSDPSCLRDKLRQLVMKGDLPARPKKDHEQTHNGEAGQAISHAAIEDVLQRCASLGYLWMKEASRIAGSQTTQSVMVRPTIRPRKYTEEEVHFIWYYRVALSKNWRNIHKNFNHRFNPRRSSSCLHEKLRQLVMKGDLPDRPKKDHEQTHDGEAGQAISHANIEEVLQRCASLGYPWMEEAS</sequence>
<keyword evidence="3" id="KW-1185">Reference proteome</keyword>
<dbReference type="EMBL" id="HG793191">
    <property type="protein sequence ID" value="CRL30752.1"/>
    <property type="molecule type" value="Genomic_DNA"/>
</dbReference>
<evidence type="ECO:0000256" key="1">
    <source>
        <dbReference type="SAM" id="MobiDB-lite"/>
    </source>
</evidence>
<gene>
    <name evidence="2" type="ORF">PCAMFM013_S058g000029</name>
</gene>
<proteinExistence type="predicted"/>
<name>A0A0G4PW61_PENC3</name>
<reference evidence="2 3" key="1">
    <citation type="journal article" date="2014" name="Nat. Commun.">
        <title>Multiple recent horizontal transfers of a large genomic region in cheese making fungi.</title>
        <authorList>
            <person name="Cheeseman K."/>
            <person name="Ropars J."/>
            <person name="Renault P."/>
            <person name="Dupont J."/>
            <person name="Gouzy J."/>
            <person name="Branca A."/>
            <person name="Abraham A.L."/>
            <person name="Ceppi M."/>
            <person name="Conseiller E."/>
            <person name="Debuchy R."/>
            <person name="Malagnac F."/>
            <person name="Goarin A."/>
            <person name="Silar P."/>
            <person name="Lacoste S."/>
            <person name="Sallet E."/>
            <person name="Bensimon A."/>
            <person name="Giraud T."/>
            <person name="Brygoo Y."/>
        </authorList>
    </citation>
    <scope>NUCLEOTIDE SEQUENCE [LARGE SCALE GENOMIC DNA]</scope>
    <source>
        <strain evidence="3">FM 013</strain>
    </source>
</reference>
<evidence type="ECO:0000313" key="3">
    <source>
        <dbReference type="Proteomes" id="UP000053732"/>
    </source>
</evidence>
<organism evidence="2 3">
    <name type="scientific">Penicillium camemberti (strain FM 013)</name>
    <dbReference type="NCBI Taxonomy" id="1429867"/>
    <lineage>
        <taxon>Eukaryota</taxon>
        <taxon>Fungi</taxon>
        <taxon>Dikarya</taxon>
        <taxon>Ascomycota</taxon>
        <taxon>Pezizomycotina</taxon>
        <taxon>Eurotiomycetes</taxon>
        <taxon>Eurotiomycetidae</taxon>
        <taxon>Eurotiales</taxon>
        <taxon>Aspergillaceae</taxon>
        <taxon>Penicillium</taxon>
    </lineage>
</organism>
<feature type="compositionally biased region" description="Basic and acidic residues" evidence="1">
    <location>
        <begin position="334"/>
        <end position="350"/>
    </location>
</feature>
<feature type="compositionally biased region" description="Polar residues" evidence="1">
    <location>
        <begin position="90"/>
        <end position="99"/>
    </location>
</feature>
<feature type="region of interest" description="Disordered" evidence="1">
    <location>
        <begin position="332"/>
        <end position="355"/>
    </location>
</feature>
<dbReference type="AlphaFoldDB" id="A0A0G4PW61"/>
<accession>A0A0G4PW61</accession>
<feature type="region of interest" description="Disordered" evidence="1">
    <location>
        <begin position="57"/>
        <end position="129"/>
    </location>
</feature>
<evidence type="ECO:0000313" key="2">
    <source>
        <dbReference type="EMBL" id="CRL30752.1"/>
    </source>
</evidence>
<dbReference type="Proteomes" id="UP000053732">
    <property type="component" value="Unassembled WGS sequence"/>
</dbReference>